<comment type="caution">
    <text evidence="1">The sequence shown here is derived from an EMBL/GenBank/DDBJ whole genome shotgun (WGS) entry which is preliminary data.</text>
</comment>
<dbReference type="OrthoDB" id="2988407at2"/>
<sequence>MKNRKDRFTEHLADPKVFEYNKWQRVYSQLIKWKINLEFCYITDASKVYWSDLQNKKGFNKEASKSLLKSEIDFCKPDLIILLGGQPLKLLFDLEYKM</sequence>
<dbReference type="InterPro" id="IPR036895">
    <property type="entry name" value="Uracil-DNA_glycosylase-like_sf"/>
</dbReference>
<proteinExistence type="predicted"/>
<dbReference type="EMBL" id="VNHO01000014">
    <property type="protein sequence ID" value="TYP53746.1"/>
    <property type="molecule type" value="Genomic_DNA"/>
</dbReference>
<dbReference type="AlphaFoldDB" id="A0A5S5AQ28"/>
<gene>
    <name evidence="1" type="ORF">LZ11_01468</name>
</gene>
<dbReference type="Gene3D" id="3.40.470.10">
    <property type="entry name" value="Uracil-DNA glycosylase-like domain"/>
    <property type="match status" value="1"/>
</dbReference>
<accession>A0A5S5AQ28</accession>
<organism evidence="1 2">
    <name type="scientific">Thermosediminibacter litoriperuensis</name>
    <dbReference type="NCBI Taxonomy" id="291989"/>
    <lineage>
        <taxon>Bacteria</taxon>
        <taxon>Bacillati</taxon>
        <taxon>Bacillota</taxon>
        <taxon>Clostridia</taxon>
        <taxon>Thermosediminibacterales</taxon>
        <taxon>Thermosediminibacteraceae</taxon>
        <taxon>Thermosediminibacter</taxon>
    </lineage>
</organism>
<keyword evidence="2" id="KW-1185">Reference proteome</keyword>
<name>A0A5S5AQ28_9FIRM</name>
<evidence type="ECO:0000313" key="1">
    <source>
        <dbReference type="EMBL" id="TYP53746.1"/>
    </source>
</evidence>
<dbReference type="Proteomes" id="UP000322294">
    <property type="component" value="Unassembled WGS sequence"/>
</dbReference>
<protein>
    <submittedName>
        <fullName evidence="1">Uracil DNA glycosylase superfamily protein</fullName>
    </submittedName>
</protein>
<reference evidence="1 2" key="1">
    <citation type="submission" date="2019-07" db="EMBL/GenBank/DDBJ databases">
        <title>Genomic Encyclopedia of Type Strains, Phase I: the one thousand microbial genomes (KMG-I) project.</title>
        <authorList>
            <person name="Kyrpides N."/>
        </authorList>
    </citation>
    <scope>NUCLEOTIDE SEQUENCE [LARGE SCALE GENOMIC DNA]</scope>
    <source>
        <strain evidence="1 2">DSM 16647</strain>
    </source>
</reference>
<dbReference type="SUPFAM" id="SSF52141">
    <property type="entry name" value="Uracil-DNA glycosylase-like"/>
    <property type="match status" value="1"/>
</dbReference>
<dbReference type="RefSeq" id="WP_148867222.1">
    <property type="nucleotide sequence ID" value="NZ_VNHO01000014.1"/>
</dbReference>
<evidence type="ECO:0000313" key="2">
    <source>
        <dbReference type="Proteomes" id="UP000322294"/>
    </source>
</evidence>